<dbReference type="OrthoDB" id="388798at2"/>
<dbReference type="EMBL" id="CP025543">
    <property type="protein sequence ID" value="AUM63016.1"/>
    <property type="molecule type" value="Genomic_DNA"/>
</dbReference>
<protein>
    <submittedName>
        <fullName evidence="1">Uncharacterized protein</fullName>
    </submittedName>
</protein>
<evidence type="ECO:0000313" key="1">
    <source>
        <dbReference type="EMBL" id="AUM63016.1"/>
    </source>
</evidence>
<keyword evidence="2" id="KW-1185">Reference proteome</keyword>
<proteinExistence type="predicted"/>
<evidence type="ECO:0000313" key="2">
    <source>
        <dbReference type="Proteomes" id="UP000234790"/>
    </source>
</evidence>
<dbReference type="InterPro" id="IPR011335">
    <property type="entry name" value="Restrct_endonuc-II-like"/>
</dbReference>
<reference evidence="1 2" key="1">
    <citation type="submission" date="2017-12" db="EMBL/GenBank/DDBJ databases">
        <title>Complete genome sequence of Spiroplasma monobiae MQ-1 (ATCC 33825).</title>
        <authorList>
            <person name="Tsai Y.-M."/>
            <person name="Lo W.-S."/>
            <person name="Wu P.-S."/>
            <person name="Cho S.-T."/>
            <person name="Kuo C.-H."/>
        </authorList>
    </citation>
    <scope>NUCLEOTIDE SEQUENCE [LARGE SCALE GENOMIC DNA]</scope>
    <source>
        <strain evidence="1 2">MQ-1</strain>
    </source>
</reference>
<name>A0A2K9LVI0_SPISQ</name>
<dbReference type="AlphaFoldDB" id="A0A2K9LVI0"/>
<dbReference type="KEGG" id="smoo:SMONO_v1c07670"/>
<dbReference type="InterPro" id="IPR011604">
    <property type="entry name" value="PDDEXK-like_dom_sf"/>
</dbReference>
<gene>
    <name evidence="1" type="ORF">SMONO_v1c07670</name>
</gene>
<dbReference type="RefSeq" id="WP_101781052.1">
    <property type="nucleotide sequence ID" value="NZ_CP025543.1"/>
</dbReference>
<sequence length="231" mass="27627">MLYDISKIIERDDKFNYKLKEDVKDIPYELAEFLDGSKINLPFVSMILEECYPFLHNKFIKKEVIENSVKQGVCVHKIISDSINERKEFKLNLVVKDCKNSNHLNIAKRLITELNSFIYKYDIDQIYSEKTFFYSGYDCNYLGTIDLILKSKDKFYIMDIKTSRVNYVEKYNAQLFLYKKMFENASGKIVDECFILNPREDRVLMTYERLNNQEISRIFSKIKELKPIWQD</sequence>
<dbReference type="SUPFAM" id="SSF52980">
    <property type="entry name" value="Restriction endonuclease-like"/>
    <property type="match status" value="1"/>
</dbReference>
<dbReference type="Proteomes" id="UP000234790">
    <property type="component" value="Chromosome"/>
</dbReference>
<dbReference type="Gene3D" id="3.90.320.10">
    <property type="match status" value="1"/>
</dbReference>
<accession>A0A2K9LVI0</accession>
<organism evidence="1 2">
    <name type="scientific">Spiroplasma monobiae MQ-1</name>
    <dbReference type="NCBI Taxonomy" id="1336748"/>
    <lineage>
        <taxon>Bacteria</taxon>
        <taxon>Bacillati</taxon>
        <taxon>Mycoplasmatota</taxon>
        <taxon>Mollicutes</taxon>
        <taxon>Entomoplasmatales</taxon>
        <taxon>Spiroplasmataceae</taxon>
        <taxon>Spiroplasma</taxon>
    </lineage>
</organism>